<dbReference type="SMART" id="SM00717">
    <property type="entry name" value="SANT"/>
    <property type="match status" value="1"/>
</dbReference>
<feature type="compositionally biased region" description="Basic and acidic residues" evidence="5">
    <location>
        <begin position="635"/>
        <end position="645"/>
    </location>
</feature>
<keyword evidence="1" id="KW-0805">Transcription regulation</keyword>
<keyword evidence="2" id="KW-0238">DNA-binding</keyword>
<dbReference type="InterPro" id="IPR009057">
    <property type="entry name" value="Homeodomain-like_sf"/>
</dbReference>
<dbReference type="GO" id="GO:0042796">
    <property type="term" value="P:snRNA transcription by RNA polymerase III"/>
    <property type="evidence" value="ECO:0007669"/>
    <property type="project" value="TreeGrafter"/>
</dbReference>
<feature type="compositionally biased region" description="Polar residues" evidence="5">
    <location>
        <begin position="26"/>
        <end position="35"/>
    </location>
</feature>
<gene>
    <name evidence="8" type="ORF">BJ085DRAFT_33228</name>
</gene>
<feature type="domain" description="Myb-like" evidence="6">
    <location>
        <begin position="891"/>
        <end position="942"/>
    </location>
</feature>
<protein>
    <submittedName>
        <fullName evidence="8">Uncharacterized protein</fullName>
    </submittedName>
</protein>
<dbReference type="CDD" id="cd00167">
    <property type="entry name" value="SANT"/>
    <property type="match status" value="1"/>
</dbReference>
<feature type="region of interest" description="Disordered" evidence="5">
    <location>
        <begin position="1033"/>
        <end position="1110"/>
    </location>
</feature>
<feature type="region of interest" description="Disordered" evidence="5">
    <location>
        <begin position="367"/>
        <end position="847"/>
    </location>
</feature>
<feature type="region of interest" description="Disordered" evidence="5">
    <location>
        <begin position="320"/>
        <end position="346"/>
    </location>
</feature>
<evidence type="ECO:0000259" key="7">
    <source>
        <dbReference type="PROSITE" id="PS51294"/>
    </source>
</evidence>
<feature type="region of interest" description="Disordered" evidence="5">
    <location>
        <begin position="225"/>
        <end position="250"/>
    </location>
</feature>
<evidence type="ECO:0000256" key="5">
    <source>
        <dbReference type="SAM" id="MobiDB-lite"/>
    </source>
</evidence>
<organism evidence="8 9">
    <name type="scientific">Dimargaris cristalligena</name>
    <dbReference type="NCBI Taxonomy" id="215637"/>
    <lineage>
        <taxon>Eukaryota</taxon>
        <taxon>Fungi</taxon>
        <taxon>Fungi incertae sedis</taxon>
        <taxon>Zoopagomycota</taxon>
        <taxon>Kickxellomycotina</taxon>
        <taxon>Dimargaritomycetes</taxon>
        <taxon>Dimargaritales</taxon>
        <taxon>Dimargaritaceae</taxon>
        <taxon>Dimargaris</taxon>
    </lineage>
</organism>
<dbReference type="GO" id="GO:0000978">
    <property type="term" value="F:RNA polymerase II cis-regulatory region sequence-specific DNA binding"/>
    <property type="evidence" value="ECO:0007669"/>
    <property type="project" value="TreeGrafter"/>
</dbReference>
<dbReference type="InterPro" id="IPR051575">
    <property type="entry name" value="Myb-like_DNA-bd"/>
</dbReference>
<keyword evidence="9" id="KW-1185">Reference proteome</keyword>
<dbReference type="PROSITE" id="PS51294">
    <property type="entry name" value="HTH_MYB"/>
    <property type="match status" value="1"/>
</dbReference>
<dbReference type="InterPro" id="IPR001005">
    <property type="entry name" value="SANT/Myb"/>
</dbReference>
<feature type="compositionally biased region" description="Basic and acidic residues" evidence="5">
    <location>
        <begin position="225"/>
        <end position="236"/>
    </location>
</feature>
<feature type="compositionally biased region" description="Low complexity" evidence="5">
    <location>
        <begin position="695"/>
        <end position="708"/>
    </location>
</feature>
<sequence>MDTHGLRTSASVSDLTASKVGPGRASNGTLSQYPSTPLGKGFKEPLPPTRPLSNGVSSFPTPDSALKTAPSGTGAIPLSSLINGAPVTKMAYPSNPPPAQRRLYESSQGGDRVPPSSPSPNTLHESFNRLNQVFGVIKEQLTLYGPGSRWKIDLLLMPPGCSNENGSTSPATPAISSSMFIGPRSPEMETSPPMSPTSLRALTWPQIQDMTAAQLRANLHEAVEQLRHDPPSDQRRTRPLPQRRPTPPHWGVFSPVGPGNHPNPGNSGTNGLDGLALLADQVVAHYPGRTDPSPTQSDSMSAVIAHTKCRSEDICPAGNLVPSSIPESNDVHPAVRSRTGSPPREVLVAQRSTQSLTEMFERCRRQHLQDQPAGASPRHIASSPLAQRSSPSGESDRAMRPSPSLVDVFTTSEVPNLDSETESDGFSDADSEVSVAPFARTPSLDARGRARSQSDPAGQPPQLQRVGLPLSRGKLQPPISFSKHKRKPIVVGTAFTSTGKPRSSRNRDRSGAKRKNPNSRKMAKRNRLHSKTGHPGANLTIRLTSGPRVLPNVTTSTSVSPPEPSPALPSANTHSQHRTALEDPMGRLEITQGGSRGRTASNPEAMGSSDSIRSGVLPPLPPAQRLVAAAPDSPSNKENRWRELVGRVTRRGPDSGQMRKSLEEKLRSPIKRLTSPRHSRIGSPPGEGEPPSPTEGPNSSPGLLSLLGLKKRVPVQRDPPSGPSQGPTGHQLPTPTGYPPLAPAPKLGRHGGTPGHMLYRPHPADARNFPEGSASYAPTGHPHPSFHHHQHASYGGSPASPVTTPYDHPPHHNPYAVQAYHMSRQPPTPTQPTNGSASSPGLPPIRANCSVNRPGGVHTDASRYYRQVTASRMAPYISTSRFGIPYHPAKRRRSVYAKWSPAEDILLRVATCKYGEKNWDSIAREVPGRTYHQCRQRWNKSLKLTNPLTPEELRTGKLGDDLDIEGARTAVQTALNNSQTQPMGPDGTSAMLSPGSEDLSCSPKFPNPQSPGDLISPYLTSTHGGETVPGHFSLQHSPYPVNAHPQRYPPGTYFPHHHAETGATQPPTPSDGSGYPPLGRWPTAGDRSSSHVSASSSTSSLISPSHTGGPSTIMYSPMVKPIDGYCLQVAPAEPPIPRCSEGISLIPPSPLMPEPQMNWPNGYHLSGSSPIAAHHQLGPGPVVGNGGNSVVSQVSDATLAPADERSGNGYRRTLQKVSSRIGRIVHGNGVSDSSQYNASMAPMVLAPGQDKYHAETSGYPYPSNDMIEAGEPETDATMCSPVTMGVLDSTLPAIDEPIVSDKPRGNSIRSLVNSN</sequence>
<evidence type="ECO:0000313" key="9">
    <source>
        <dbReference type="Proteomes" id="UP000268162"/>
    </source>
</evidence>
<dbReference type="PANTHER" id="PTHR46621">
    <property type="entry name" value="SNRNA-ACTIVATING PROTEIN COMPLEX SUBUNIT 4"/>
    <property type="match status" value="1"/>
</dbReference>
<feature type="domain" description="HTH myb-type" evidence="7">
    <location>
        <begin position="887"/>
        <end position="946"/>
    </location>
</feature>
<dbReference type="GO" id="GO:0042795">
    <property type="term" value="P:snRNA transcription by RNA polymerase II"/>
    <property type="evidence" value="ECO:0007669"/>
    <property type="project" value="TreeGrafter"/>
</dbReference>
<keyword evidence="4" id="KW-0539">Nucleus</keyword>
<feature type="region of interest" description="Disordered" evidence="5">
    <location>
        <begin position="89"/>
        <end position="123"/>
    </location>
</feature>
<dbReference type="Proteomes" id="UP000268162">
    <property type="component" value="Unassembled WGS sequence"/>
</dbReference>
<feature type="compositionally biased region" description="Polar residues" evidence="5">
    <location>
        <begin position="723"/>
        <end position="734"/>
    </location>
</feature>
<feature type="region of interest" description="Disordered" evidence="5">
    <location>
        <begin position="1296"/>
        <end position="1315"/>
    </location>
</feature>
<evidence type="ECO:0000256" key="3">
    <source>
        <dbReference type="ARBA" id="ARBA00023163"/>
    </source>
</evidence>
<feature type="compositionally biased region" description="Polar residues" evidence="5">
    <location>
        <begin position="1"/>
        <end position="16"/>
    </location>
</feature>
<feature type="compositionally biased region" description="Acidic residues" evidence="5">
    <location>
        <begin position="419"/>
        <end position="431"/>
    </location>
</feature>
<dbReference type="InterPro" id="IPR017930">
    <property type="entry name" value="Myb_dom"/>
</dbReference>
<feature type="compositionally biased region" description="Polar residues" evidence="5">
    <location>
        <begin position="384"/>
        <end position="393"/>
    </location>
</feature>
<dbReference type="EMBL" id="ML002283">
    <property type="protein sequence ID" value="RKP39287.1"/>
    <property type="molecule type" value="Genomic_DNA"/>
</dbReference>
<accession>A0A4P9ZZY3</accession>
<feature type="region of interest" description="Disordered" evidence="5">
    <location>
        <begin position="1"/>
        <end position="77"/>
    </location>
</feature>
<feature type="compositionally biased region" description="Low complexity" evidence="5">
    <location>
        <begin position="1090"/>
        <end position="1105"/>
    </location>
</feature>
<feature type="compositionally biased region" description="Basic residues" evidence="5">
    <location>
        <begin position="512"/>
        <end position="532"/>
    </location>
</feature>
<evidence type="ECO:0000256" key="1">
    <source>
        <dbReference type="ARBA" id="ARBA00023015"/>
    </source>
</evidence>
<keyword evidence="3" id="KW-0804">Transcription</keyword>
<dbReference type="PROSITE" id="PS50090">
    <property type="entry name" value="MYB_LIKE"/>
    <property type="match status" value="1"/>
</dbReference>
<evidence type="ECO:0000259" key="6">
    <source>
        <dbReference type="PROSITE" id="PS50090"/>
    </source>
</evidence>
<dbReference type="STRING" id="215637.A0A4P9ZZY3"/>
<dbReference type="GO" id="GO:0019185">
    <property type="term" value="C:snRNA-activating protein complex"/>
    <property type="evidence" value="ECO:0007669"/>
    <property type="project" value="TreeGrafter"/>
</dbReference>
<evidence type="ECO:0000256" key="4">
    <source>
        <dbReference type="ARBA" id="ARBA00023242"/>
    </source>
</evidence>
<feature type="compositionally biased region" description="Polar residues" evidence="5">
    <location>
        <begin position="598"/>
        <end position="612"/>
    </location>
</feature>
<evidence type="ECO:0000313" key="8">
    <source>
        <dbReference type="EMBL" id="RKP39287.1"/>
    </source>
</evidence>
<proteinExistence type="predicted"/>
<reference evidence="9" key="1">
    <citation type="journal article" date="2018" name="Nat. Microbiol.">
        <title>Leveraging single-cell genomics to expand the fungal tree of life.</title>
        <authorList>
            <person name="Ahrendt S.R."/>
            <person name="Quandt C.A."/>
            <person name="Ciobanu D."/>
            <person name="Clum A."/>
            <person name="Salamov A."/>
            <person name="Andreopoulos B."/>
            <person name="Cheng J.F."/>
            <person name="Woyke T."/>
            <person name="Pelin A."/>
            <person name="Henrissat B."/>
            <person name="Reynolds N.K."/>
            <person name="Benny G.L."/>
            <person name="Smith M.E."/>
            <person name="James T.Y."/>
            <person name="Grigoriev I.V."/>
        </authorList>
    </citation>
    <scope>NUCLEOTIDE SEQUENCE [LARGE SCALE GENOMIC DNA]</scope>
    <source>
        <strain evidence="9">RSA 468</strain>
    </source>
</reference>
<dbReference type="Gene3D" id="1.10.10.60">
    <property type="entry name" value="Homeodomain-like"/>
    <property type="match status" value="1"/>
</dbReference>
<evidence type="ECO:0000256" key="2">
    <source>
        <dbReference type="ARBA" id="ARBA00023125"/>
    </source>
</evidence>
<dbReference type="PANTHER" id="PTHR46621:SF1">
    <property type="entry name" value="SNRNA-ACTIVATING PROTEIN COMPLEX SUBUNIT 4"/>
    <property type="match status" value="1"/>
</dbReference>
<dbReference type="SUPFAM" id="SSF46689">
    <property type="entry name" value="Homeodomain-like"/>
    <property type="match status" value="1"/>
</dbReference>
<feature type="compositionally biased region" description="Polar residues" evidence="5">
    <location>
        <begin position="51"/>
        <end position="61"/>
    </location>
</feature>
<name>A0A4P9ZZY3_9FUNG</name>
<feature type="compositionally biased region" description="Basic residues" evidence="5">
    <location>
        <begin position="668"/>
        <end position="680"/>
    </location>
</feature>
<dbReference type="Pfam" id="PF00249">
    <property type="entry name" value="Myb_DNA-binding"/>
    <property type="match status" value="1"/>
</dbReference>
<dbReference type="GO" id="GO:0001006">
    <property type="term" value="F:RNA polymerase III type 3 promoter sequence-specific DNA binding"/>
    <property type="evidence" value="ECO:0007669"/>
    <property type="project" value="TreeGrafter"/>
</dbReference>
<feature type="region of interest" description="Disordered" evidence="5">
    <location>
        <begin position="975"/>
        <end position="1012"/>
    </location>
</feature>